<dbReference type="PANTHER" id="PTHR47618:SF1">
    <property type="entry name" value="BIFUNCTIONAL OLIGORIBONUCLEASE AND PAP PHOSPHATASE NRNA"/>
    <property type="match status" value="1"/>
</dbReference>
<sequence length="311" mass="34128">MENSFRSIIDQSKSILILLPTKPFLDQVAAGLSLHLCLREEKNIQISSSSPVTVEFNRLIGVNKVSSELGNKNLIIRFSNYKASDIEKVSYDIENGQFRLTVIPKQRIKPPAKEQIELSYSGVSADTVVIIGGANESHFPAITSKDLAGANLVHIGTKDISLSSNKNYISFSRPASSVSEIIYSLIKESGFILDQDIATNLLMGIEDASDNFRRGATAETFAAVSDLMMVGGKRLSESIPPKITYPAGTIPGQLIKQQAVQAKKTMEVPQYKFTKQGTSSQKLDQKDNEEKVDDAPKDWLEPKIFKGTSIS</sequence>
<name>A0A1F8BA07_9BACT</name>
<comment type="caution">
    <text evidence="2">The sequence shown here is derived from an EMBL/GenBank/DDBJ whole genome shotgun (WGS) entry which is preliminary data.</text>
</comment>
<dbReference type="STRING" id="1802517.A2892_04445"/>
<protein>
    <submittedName>
        <fullName evidence="2">Uncharacterized protein</fullName>
    </submittedName>
</protein>
<dbReference type="Gene3D" id="3.90.1640.10">
    <property type="entry name" value="inorganic pyrophosphatase (n-terminal core)"/>
    <property type="match status" value="1"/>
</dbReference>
<reference evidence="2 3" key="1">
    <citation type="journal article" date="2016" name="Nat. Commun.">
        <title>Thousands of microbial genomes shed light on interconnected biogeochemical processes in an aquifer system.</title>
        <authorList>
            <person name="Anantharaman K."/>
            <person name="Brown C.T."/>
            <person name="Hug L.A."/>
            <person name="Sharon I."/>
            <person name="Castelle C.J."/>
            <person name="Probst A.J."/>
            <person name="Thomas B.C."/>
            <person name="Singh A."/>
            <person name="Wilkins M.J."/>
            <person name="Karaoz U."/>
            <person name="Brodie E.L."/>
            <person name="Williams K.H."/>
            <person name="Hubbard S.S."/>
            <person name="Banfield J.F."/>
        </authorList>
    </citation>
    <scope>NUCLEOTIDE SEQUENCE [LARGE SCALE GENOMIC DNA]</scope>
</reference>
<evidence type="ECO:0000313" key="3">
    <source>
        <dbReference type="Proteomes" id="UP000176404"/>
    </source>
</evidence>
<dbReference type="AlphaFoldDB" id="A0A1F8BA07"/>
<evidence type="ECO:0000256" key="1">
    <source>
        <dbReference type="SAM" id="MobiDB-lite"/>
    </source>
</evidence>
<gene>
    <name evidence="2" type="ORF">A2892_04445</name>
</gene>
<feature type="compositionally biased region" description="Polar residues" evidence="1">
    <location>
        <begin position="273"/>
        <end position="282"/>
    </location>
</feature>
<dbReference type="InterPro" id="IPR051319">
    <property type="entry name" value="Oligoribo/pAp-PDE_c-di-AMP_PDE"/>
</dbReference>
<proteinExistence type="predicted"/>
<dbReference type="EMBL" id="MGHD01000002">
    <property type="protein sequence ID" value="OGM60876.1"/>
    <property type="molecule type" value="Genomic_DNA"/>
</dbReference>
<accession>A0A1F8BA07</accession>
<dbReference type="Proteomes" id="UP000176404">
    <property type="component" value="Unassembled WGS sequence"/>
</dbReference>
<dbReference type="InterPro" id="IPR038763">
    <property type="entry name" value="DHH_sf"/>
</dbReference>
<dbReference type="SUPFAM" id="SSF64182">
    <property type="entry name" value="DHH phosphoesterases"/>
    <property type="match status" value="1"/>
</dbReference>
<feature type="compositionally biased region" description="Basic and acidic residues" evidence="1">
    <location>
        <begin position="283"/>
        <end position="298"/>
    </location>
</feature>
<organism evidence="2 3">
    <name type="scientific">Candidatus Woesebacteria bacterium RIFCSPLOWO2_01_FULL_39_10b</name>
    <dbReference type="NCBI Taxonomy" id="1802517"/>
    <lineage>
        <taxon>Bacteria</taxon>
        <taxon>Candidatus Woeseibacteriota</taxon>
    </lineage>
</organism>
<feature type="region of interest" description="Disordered" evidence="1">
    <location>
        <begin position="271"/>
        <end position="298"/>
    </location>
</feature>
<dbReference type="PANTHER" id="PTHR47618">
    <property type="entry name" value="BIFUNCTIONAL OLIGORIBONUCLEASE AND PAP PHOSPHATASE NRNA"/>
    <property type="match status" value="1"/>
</dbReference>
<evidence type="ECO:0000313" key="2">
    <source>
        <dbReference type="EMBL" id="OGM60876.1"/>
    </source>
</evidence>